<evidence type="ECO:0000313" key="1">
    <source>
        <dbReference type="EMBL" id="THU71762.1"/>
    </source>
</evidence>
<evidence type="ECO:0000313" key="2">
    <source>
        <dbReference type="Proteomes" id="UP000317650"/>
    </source>
</evidence>
<sequence length="403" mass="44327">MDDTSDKNENKRWLAICTPFTCCVIHTYDNNTYINDWGGEQSSKLRCPHSTPCAIPSPPIAEDQHLKDTITADICPLFFSSPSLNAERRTLTADPLAYSFLASFLGRVERLLLRWTCSNCLGDSGKMATAELIMNASIVPVSELISRAVQAAYDTIRAARDVLVERHGFTELAAYLDRVVPILDQLKATTPAANRDGSSPLADAAGILAREVEAARALALDCGKRNRISLLLNCRRIVTRLESATREIGRAISLLPLASLDLSSAIRDEAKLLSDSMVRAEFRAAAAEEEILRKVESAIQEHNSDRSCANSLLALIADAVGISKDRTVLKKEFAEFKEEVVEAKLRKDLAEAIQMDQIIALLSRADATSSFKEKEVKYYSKRNSLGWGASHWSPSSPSTPHHP</sequence>
<protein>
    <submittedName>
        <fullName evidence="1">Uncharacterized protein</fullName>
    </submittedName>
</protein>
<comment type="caution">
    <text evidence="1">The sequence shown here is derived from an EMBL/GenBank/DDBJ whole genome shotgun (WGS) entry which is preliminary data.</text>
</comment>
<dbReference type="EMBL" id="PYDT01000001">
    <property type="protein sequence ID" value="THU71762.1"/>
    <property type="molecule type" value="Genomic_DNA"/>
</dbReference>
<gene>
    <name evidence="1" type="ORF">C4D60_Mb04t04900</name>
</gene>
<accession>A0A4S8K9Q2</accession>
<dbReference type="InterPro" id="IPR052608">
    <property type="entry name" value="U-box_domain_protein"/>
</dbReference>
<reference evidence="1 2" key="1">
    <citation type="journal article" date="2019" name="Nat. Plants">
        <title>Genome sequencing of Musa balbisiana reveals subgenome evolution and function divergence in polyploid bananas.</title>
        <authorList>
            <person name="Yao X."/>
        </authorList>
    </citation>
    <scope>NUCLEOTIDE SEQUENCE [LARGE SCALE GENOMIC DNA]</scope>
    <source>
        <strain evidence="2">cv. DH-PKW</strain>
        <tissue evidence="1">Leaves</tissue>
    </source>
</reference>
<organism evidence="1 2">
    <name type="scientific">Musa balbisiana</name>
    <name type="common">Banana</name>
    <dbReference type="NCBI Taxonomy" id="52838"/>
    <lineage>
        <taxon>Eukaryota</taxon>
        <taxon>Viridiplantae</taxon>
        <taxon>Streptophyta</taxon>
        <taxon>Embryophyta</taxon>
        <taxon>Tracheophyta</taxon>
        <taxon>Spermatophyta</taxon>
        <taxon>Magnoliopsida</taxon>
        <taxon>Liliopsida</taxon>
        <taxon>Zingiberales</taxon>
        <taxon>Musaceae</taxon>
        <taxon>Musa</taxon>
    </lineage>
</organism>
<dbReference type="PANTHER" id="PTHR45958">
    <property type="entry name" value="RING-TYPE E3 UBIQUITIN TRANSFERASE"/>
    <property type="match status" value="1"/>
</dbReference>
<dbReference type="PANTHER" id="PTHR45958:SF5">
    <property type="entry name" value="RING-TYPE E3 UBIQUITIN TRANSFERASE"/>
    <property type="match status" value="1"/>
</dbReference>
<proteinExistence type="predicted"/>
<name>A0A4S8K9Q2_MUSBA</name>
<keyword evidence="2" id="KW-1185">Reference proteome</keyword>
<dbReference type="AlphaFoldDB" id="A0A4S8K9Q2"/>
<dbReference type="Proteomes" id="UP000317650">
    <property type="component" value="Chromosome 4"/>
</dbReference>